<keyword evidence="6" id="KW-0234">DNA repair</keyword>
<dbReference type="GO" id="GO:0003677">
    <property type="term" value="F:DNA binding"/>
    <property type="evidence" value="ECO:0007669"/>
    <property type="project" value="UniProtKB-KW"/>
</dbReference>
<dbReference type="PANTHER" id="PTHR28680:SF1">
    <property type="entry name" value="CENTROMERE PROTEIN X"/>
    <property type="match status" value="1"/>
</dbReference>
<dbReference type="InterPro" id="IPR018552">
    <property type="entry name" value="CENP-X"/>
</dbReference>
<accession>A0AAN7VNN0</accession>
<comment type="caution">
    <text evidence="9">The sequence shown here is derived from an EMBL/GenBank/DDBJ whole genome shotgun (WGS) entry which is preliminary data.</text>
</comment>
<gene>
    <name evidence="9" type="ORF">RI129_002351</name>
</gene>
<comment type="subunit">
    <text evidence="8">Heterodimer with CENPX, sometimes called MHF; this interaction stabilizes both partners. MHF heterodimers can assemble to form tetrameric structures. MHF also coassemble with CENPT-CENPW heterodimers at centromeres to form the tetrameric CENP-T-W-S-X complex. Forms a discrete complex with FANCM and CENPX, called FANCM-MHF; this interaction, probably mediated by direct binding between CENPS and FANCM, leads to synergistic activation of double-stranded DNA binding and strongly stimulates FANCM-mediated DNA remodeling. Recruited by FANCM to the Fanconi anemia (FA) core complex, which consists of CENPS, CENPX, FANCA, FANCB, FANCC, FANCE, FANCF, FANCG, FANCL, FANCM, FAAP24 and FAAP100. The FA core complex associates with Bloom syndrome (BLM) complex, which consists of at least BLM, DNA topoisomerase 3-alpha (TOP3A), RMI1/BLAP75, RPA1/RPA70 and RPA2/RPA32. The super complex between FA and BLM is called BRAFT.</text>
</comment>
<dbReference type="GO" id="GO:0006281">
    <property type="term" value="P:DNA repair"/>
    <property type="evidence" value="ECO:0007669"/>
    <property type="project" value="UniProtKB-KW"/>
</dbReference>
<evidence type="ECO:0000256" key="1">
    <source>
        <dbReference type="ARBA" id="ARBA00004123"/>
    </source>
</evidence>
<reference evidence="9 10" key="1">
    <citation type="journal article" date="2024" name="Insects">
        <title>An Improved Chromosome-Level Genome Assembly of the Firefly Pyrocoelia pectoralis.</title>
        <authorList>
            <person name="Fu X."/>
            <person name="Meyer-Rochow V.B."/>
            <person name="Ballantyne L."/>
            <person name="Zhu X."/>
        </authorList>
    </citation>
    <scope>NUCLEOTIDE SEQUENCE [LARGE SCALE GENOMIC DNA]</scope>
    <source>
        <strain evidence="9">XCY_ONT2</strain>
    </source>
</reference>
<keyword evidence="7" id="KW-0539">Nucleus</keyword>
<dbReference type="Pfam" id="PF09415">
    <property type="entry name" value="CENP-X"/>
    <property type="match status" value="1"/>
</dbReference>
<evidence type="ECO:0000256" key="2">
    <source>
        <dbReference type="ARBA" id="ARBA00009359"/>
    </source>
</evidence>
<evidence type="ECO:0000256" key="6">
    <source>
        <dbReference type="ARBA" id="ARBA00023204"/>
    </source>
</evidence>
<sequence>MNTNPGSSKRTDDGDNTYSKVTTEFQNNIIKETLRLSYKDTKTKITEEALELVKEVTRVMVVEAAMRAAKQAFSENKTTVNVNHVESMILQMMLDFP</sequence>
<evidence type="ECO:0000313" key="9">
    <source>
        <dbReference type="EMBL" id="KAK5647459.1"/>
    </source>
</evidence>
<dbReference type="EMBL" id="JAVRBK010000002">
    <property type="protein sequence ID" value="KAK5647459.1"/>
    <property type="molecule type" value="Genomic_DNA"/>
</dbReference>
<comment type="similarity">
    <text evidence="2">Belongs to the CENP-X/MHF2 family.</text>
</comment>
<dbReference type="InterPro" id="IPR009072">
    <property type="entry name" value="Histone-fold"/>
</dbReference>
<dbReference type="Gene3D" id="6.10.130.30">
    <property type="match status" value="1"/>
</dbReference>
<protein>
    <recommendedName>
        <fullName evidence="3">Centromere protein X</fullName>
    </recommendedName>
</protein>
<dbReference type="GO" id="GO:0000712">
    <property type="term" value="P:resolution of meiotic recombination intermediates"/>
    <property type="evidence" value="ECO:0007669"/>
    <property type="project" value="TreeGrafter"/>
</dbReference>
<dbReference type="CDD" id="cd22921">
    <property type="entry name" value="HFD_CENP-X"/>
    <property type="match status" value="1"/>
</dbReference>
<proteinExistence type="inferred from homology"/>
<keyword evidence="5" id="KW-0238">DNA-binding</keyword>
<evidence type="ECO:0000256" key="4">
    <source>
        <dbReference type="ARBA" id="ARBA00022763"/>
    </source>
</evidence>
<dbReference type="Proteomes" id="UP001329430">
    <property type="component" value="Chromosome 2"/>
</dbReference>
<evidence type="ECO:0000256" key="3">
    <source>
        <dbReference type="ARBA" id="ARBA00016388"/>
    </source>
</evidence>
<dbReference type="PANTHER" id="PTHR28680">
    <property type="entry name" value="CENTROMERE PROTEIN X"/>
    <property type="match status" value="1"/>
</dbReference>
<evidence type="ECO:0000256" key="5">
    <source>
        <dbReference type="ARBA" id="ARBA00023125"/>
    </source>
</evidence>
<dbReference type="GO" id="GO:0031297">
    <property type="term" value="P:replication fork processing"/>
    <property type="evidence" value="ECO:0007669"/>
    <property type="project" value="TreeGrafter"/>
</dbReference>
<keyword evidence="10" id="KW-1185">Reference proteome</keyword>
<dbReference type="GO" id="GO:0051382">
    <property type="term" value="P:kinetochore assembly"/>
    <property type="evidence" value="ECO:0007669"/>
    <property type="project" value="InterPro"/>
</dbReference>
<dbReference type="GO" id="GO:0046982">
    <property type="term" value="F:protein heterodimerization activity"/>
    <property type="evidence" value="ECO:0007669"/>
    <property type="project" value="InterPro"/>
</dbReference>
<dbReference type="AlphaFoldDB" id="A0AAN7VNN0"/>
<dbReference type="SUPFAM" id="SSF47113">
    <property type="entry name" value="Histone-fold"/>
    <property type="match status" value="1"/>
</dbReference>
<organism evidence="9 10">
    <name type="scientific">Pyrocoelia pectoralis</name>
    <dbReference type="NCBI Taxonomy" id="417401"/>
    <lineage>
        <taxon>Eukaryota</taxon>
        <taxon>Metazoa</taxon>
        <taxon>Ecdysozoa</taxon>
        <taxon>Arthropoda</taxon>
        <taxon>Hexapoda</taxon>
        <taxon>Insecta</taxon>
        <taxon>Pterygota</taxon>
        <taxon>Neoptera</taxon>
        <taxon>Endopterygota</taxon>
        <taxon>Coleoptera</taxon>
        <taxon>Polyphaga</taxon>
        <taxon>Elateriformia</taxon>
        <taxon>Elateroidea</taxon>
        <taxon>Lampyridae</taxon>
        <taxon>Lampyrinae</taxon>
        <taxon>Pyrocoelia</taxon>
    </lineage>
</organism>
<name>A0AAN7VNN0_9COLE</name>
<evidence type="ECO:0000256" key="7">
    <source>
        <dbReference type="ARBA" id="ARBA00023242"/>
    </source>
</evidence>
<evidence type="ECO:0000313" key="10">
    <source>
        <dbReference type="Proteomes" id="UP001329430"/>
    </source>
</evidence>
<keyword evidence="4" id="KW-0227">DNA damage</keyword>
<comment type="subcellular location">
    <subcellularLocation>
        <location evidence="1">Nucleus</location>
    </subcellularLocation>
</comment>
<dbReference type="GO" id="GO:0071821">
    <property type="term" value="C:FANCM-MHF complex"/>
    <property type="evidence" value="ECO:0007669"/>
    <property type="project" value="TreeGrafter"/>
</dbReference>
<evidence type="ECO:0000256" key="8">
    <source>
        <dbReference type="ARBA" id="ARBA00047146"/>
    </source>
</evidence>